<dbReference type="Proteomes" id="UP000061809">
    <property type="component" value="Chromosome"/>
</dbReference>
<keyword evidence="1" id="KW-1133">Transmembrane helix</keyword>
<organism evidence="2 3">
    <name type="scientific">Bacteroides cellulosilyticus</name>
    <dbReference type="NCBI Taxonomy" id="246787"/>
    <lineage>
        <taxon>Bacteria</taxon>
        <taxon>Pseudomonadati</taxon>
        <taxon>Bacteroidota</taxon>
        <taxon>Bacteroidia</taxon>
        <taxon>Bacteroidales</taxon>
        <taxon>Bacteroidaceae</taxon>
        <taxon>Bacteroides</taxon>
    </lineage>
</organism>
<dbReference type="KEGG" id="bcel:BcellWH2_04761"/>
<reference evidence="2 3" key="1">
    <citation type="journal article" date="2015" name="Science">
        <title>Genetic determinants of in vivo fitness and diet responsiveness in multiple human gut Bacteroides.</title>
        <authorList>
            <person name="Wu M."/>
            <person name="McNulty N.P."/>
            <person name="Rodionov D.A."/>
            <person name="Khoroshkin M.S."/>
            <person name="Griffin N.W."/>
            <person name="Cheng J."/>
            <person name="Latreille P."/>
            <person name="Kerstetter R.A."/>
            <person name="Terrapon N."/>
            <person name="Henrissat B."/>
            <person name="Osterman A.L."/>
            <person name="Gordon J.I."/>
        </authorList>
    </citation>
    <scope>NUCLEOTIDE SEQUENCE [LARGE SCALE GENOMIC DNA]</scope>
    <source>
        <strain evidence="2 3">WH2</strain>
    </source>
</reference>
<accession>A0A0P0GUM8</accession>
<dbReference type="GeneID" id="66309272"/>
<keyword evidence="1" id="KW-0472">Membrane</keyword>
<sequence>MTCKDSHFLIGLGIGSIFGALAYGFARSARAKKMKAEVFDTLHRIEGHTECLIESAKEKALYAGEKVADRVANETSVIAEKANDIKGKVHSMADEAKK</sequence>
<proteinExistence type="predicted"/>
<evidence type="ECO:0008006" key="4">
    <source>
        <dbReference type="Google" id="ProtNLM"/>
    </source>
</evidence>
<name>A0A0P0GUM8_9BACE</name>
<dbReference type="AlphaFoldDB" id="A0A0P0GUM8"/>
<evidence type="ECO:0000313" key="3">
    <source>
        <dbReference type="Proteomes" id="UP000061809"/>
    </source>
</evidence>
<evidence type="ECO:0000256" key="1">
    <source>
        <dbReference type="SAM" id="Phobius"/>
    </source>
</evidence>
<dbReference type="PATRIC" id="fig|246787.4.peg.4917"/>
<feature type="transmembrane region" description="Helical" evidence="1">
    <location>
        <begin position="6"/>
        <end position="26"/>
    </location>
</feature>
<gene>
    <name evidence="2" type="ORF">BcellWH2_04761</name>
</gene>
<evidence type="ECO:0000313" key="2">
    <source>
        <dbReference type="EMBL" id="ALJ61972.1"/>
    </source>
</evidence>
<dbReference type="RefSeq" id="WP_029427625.1">
    <property type="nucleotide sequence ID" value="NZ_CP012801.1"/>
</dbReference>
<keyword evidence="1" id="KW-0812">Transmembrane</keyword>
<protein>
    <recommendedName>
        <fullName evidence="4">YtxH domain-containing protein</fullName>
    </recommendedName>
</protein>
<dbReference type="EMBL" id="CP012801">
    <property type="protein sequence ID" value="ALJ61972.1"/>
    <property type="molecule type" value="Genomic_DNA"/>
</dbReference>